<sequence length="91" mass="9900">MDNPLTISCNAARIGSRKRTRNYTIHHFTLDPAADIALVAARTRLARIGGRAVSASIIVRRALEVLMARLDAAESPEEEAAEVAALMKHVH</sequence>
<dbReference type="RefSeq" id="WP_151177151.1">
    <property type="nucleotide sequence ID" value="NZ_CP042906.1"/>
</dbReference>
<dbReference type="AlphaFoldDB" id="A0A5J6MI58"/>
<dbReference type="KEGG" id="htq:FRZ44_33480"/>
<dbReference type="Proteomes" id="UP000326202">
    <property type="component" value="Chromosome"/>
</dbReference>
<dbReference type="OrthoDB" id="9880564at2"/>
<accession>A0A5J6MI58</accession>
<protein>
    <submittedName>
        <fullName evidence="1">Uncharacterized protein</fullName>
    </submittedName>
</protein>
<proteinExistence type="predicted"/>
<dbReference type="EMBL" id="CP042906">
    <property type="protein sequence ID" value="QEX16847.1"/>
    <property type="molecule type" value="Genomic_DNA"/>
</dbReference>
<evidence type="ECO:0000313" key="1">
    <source>
        <dbReference type="EMBL" id="QEX16847.1"/>
    </source>
</evidence>
<evidence type="ECO:0000313" key="3">
    <source>
        <dbReference type="Proteomes" id="UP000326202"/>
    </source>
</evidence>
<organism evidence="1 3">
    <name type="scientific">Hypericibacter terrae</name>
    <dbReference type="NCBI Taxonomy" id="2602015"/>
    <lineage>
        <taxon>Bacteria</taxon>
        <taxon>Pseudomonadati</taxon>
        <taxon>Pseudomonadota</taxon>
        <taxon>Alphaproteobacteria</taxon>
        <taxon>Rhodospirillales</taxon>
        <taxon>Dongiaceae</taxon>
        <taxon>Hypericibacter</taxon>
    </lineage>
</organism>
<name>A0A5J6MI58_9PROT</name>
<dbReference type="EMBL" id="CP042906">
    <property type="protein sequence ID" value="QEX18044.1"/>
    <property type="molecule type" value="Genomic_DNA"/>
</dbReference>
<evidence type="ECO:0000313" key="2">
    <source>
        <dbReference type="EMBL" id="QEX18044.1"/>
    </source>
</evidence>
<dbReference type="KEGG" id="htq:FRZ44_21420"/>
<gene>
    <name evidence="1" type="ORF">FRZ44_21420</name>
    <name evidence="2" type="ORF">FRZ44_33480</name>
</gene>
<keyword evidence="3" id="KW-1185">Reference proteome</keyword>
<reference evidence="1 3" key="1">
    <citation type="submission" date="2019-08" db="EMBL/GenBank/DDBJ databases">
        <title>Hyperibacter terrae gen. nov., sp. nov. and Hyperibacter viscosus sp. nov., two new members in the family Rhodospirillaceae isolated from the rhizosphere of Hypericum perforatum.</title>
        <authorList>
            <person name="Noviana Z."/>
        </authorList>
    </citation>
    <scope>NUCLEOTIDE SEQUENCE [LARGE SCALE GENOMIC DNA]</scope>
    <source>
        <strain evidence="1 3">R5913</strain>
    </source>
</reference>